<reference evidence="2 3" key="1">
    <citation type="submission" date="2021-03" db="EMBL/GenBank/DDBJ databases">
        <title>Whole genome shotgun sequence of Actinoplanes toevensis NBRC 105298.</title>
        <authorList>
            <person name="Komaki H."/>
            <person name="Tamura T."/>
        </authorList>
    </citation>
    <scope>NUCLEOTIDE SEQUENCE [LARGE SCALE GENOMIC DNA]</scope>
    <source>
        <strain evidence="2 3">NBRC 105298</strain>
    </source>
</reference>
<protein>
    <recommendedName>
        <fullName evidence="1">Extradiol ring-cleavage dioxygenase class III enzyme subunit B domain-containing protein</fullName>
    </recommendedName>
</protein>
<dbReference type="GO" id="GO:0008198">
    <property type="term" value="F:ferrous iron binding"/>
    <property type="evidence" value="ECO:0007669"/>
    <property type="project" value="InterPro"/>
</dbReference>
<name>A0A919T955_9ACTN</name>
<keyword evidence="3" id="KW-1185">Reference proteome</keyword>
<dbReference type="AlphaFoldDB" id="A0A919T955"/>
<evidence type="ECO:0000259" key="1">
    <source>
        <dbReference type="Pfam" id="PF02900"/>
    </source>
</evidence>
<dbReference type="EMBL" id="BOQN01000022">
    <property type="protein sequence ID" value="GIM89984.1"/>
    <property type="molecule type" value="Genomic_DNA"/>
</dbReference>
<feature type="domain" description="Extradiol ring-cleavage dioxygenase class III enzyme subunit B" evidence="1">
    <location>
        <begin position="56"/>
        <end position="305"/>
    </location>
</feature>
<comment type="caution">
    <text evidence="2">The sequence shown here is derived from an EMBL/GenBank/DDBJ whole genome shotgun (WGS) entry which is preliminary data.</text>
</comment>
<evidence type="ECO:0000313" key="2">
    <source>
        <dbReference type="EMBL" id="GIM89984.1"/>
    </source>
</evidence>
<proteinExistence type="predicted"/>
<accession>A0A919T955</accession>
<dbReference type="Gene3D" id="3.40.830.10">
    <property type="entry name" value="LigB-like"/>
    <property type="match status" value="1"/>
</dbReference>
<evidence type="ECO:0000313" key="3">
    <source>
        <dbReference type="Proteomes" id="UP000677082"/>
    </source>
</evidence>
<dbReference type="Pfam" id="PF02900">
    <property type="entry name" value="LigB"/>
    <property type="match status" value="1"/>
</dbReference>
<dbReference type="SUPFAM" id="SSF53213">
    <property type="entry name" value="LigB-like"/>
    <property type="match status" value="1"/>
</dbReference>
<organism evidence="2 3">
    <name type="scientific">Paractinoplanes toevensis</name>
    <dbReference type="NCBI Taxonomy" id="571911"/>
    <lineage>
        <taxon>Bacteria</taxon>
        <taxon>Bacillati</taxon>
        <taxon>Actinomycetota</taxon>
        <taxon>Actinomycetes</taxon>
        <taxon>Micromonosporales</taxon>
        <taxon>Micromonosporaceae</taxon>
        <taxon>Paractinoplanes</taxon>
    </lineage>
</organism>
<dbReference type="GO" id="GO:0016702">
    <property type="term" value="F:oxidoreductase activity, acting on single donors with incorporation of molecular oxygen, incorporation of two atoms of oxygen"/>
    <property type="evidence" value="ECO:0007669"/>
    <property type="project" value="UniProtKB-ARBA"/>
</dbReference>
<dbReference type="Proteomes" id="UP000677082">
    <property type="component" value="Unassembled WGS sequence"/>
</dbReference>
<dbReference type="RefSeq" id="WP_213005940.1">
    <property type="nucleotide sequence ID" value="NZ_BOQN01000022.1"/>
</dbReference>
<sequence>MSQLIAAMASSHAYTFYPPEEWDQRREVSYQRYSRRHGRLPRIPDELGQATLADDQERYQRLLDGFAELQKVLDAAHPDALILIGDDQHEHFVDNVPQFAIYTGERFISEDTERGGVGEYTVDRALARQLLVDAIDAGFDVVETTKLDGDRLVSHAHAQILSQLQPTVPVVLIFLNAVHTPAPPPGRCLAFGRALRASLDRDTAGRRVIAYGSGGLSHFSSGYPYEEYQGAADMGFISEDFDRRVLGWMRDGTIDRFAELTSQELLDNGEVELRQWITLLGLIGEVRPEWLVDETFYRGIMNMGVGYWKVGE</sequence>
<dbReference type="InterPro" id="IPR004183">
    <property type="entry name" value="Xdiol_dOase_suB"/>
</dbReference>
<gene>
    <name evidence="2" type="ORF">Ato02nite_017770</name>
</gene>